<name>A0A834R8G4_SARSC</name>
<keyword evidence="7" id="KW-1185">Reference proteome</keyword>
<protein>
    <submittedName>
        <fullName evidence="5">Chromobox -like protein 8</fullName>
    </submittedName>
</protein>
<dbReference type="InterPro" id="IPR016197">
    <property type="entry name" value="Chromo-like_dom_sf"/>
</dbReference>
<accession>A0A834R8G4</accession>
<feature type="compositionally biased region" description="Basic residues" evidence="3">
    <location>
        <begin position="81"/>
        <end position="92"/>
    </location>
</feature>
<feature type="region of interest" description="Disordered" evidence="3">
    <location>
        <begin position="79"/>
        <end position="130"/>
    </location>
</feature>
<dbReference type="PANTHER" id="PTHR46389:SF3">
    <property type="entry name" value="POLYCOMB GROUP PROTEIN PC"/>
    <property type="match status" value="1"/>
</dbReference>
<reference evidence="5" key="2">
    <citation type="submission" date="2020-01" db="EMBL/GenBank/DDBJ databases">
        <authorList>
            <person name="Korhonen P.K.K."/>
            <person name="Guangxu M.G."/>
            <person name="Wang T.W."/>
            <person name="Stroehlein A.J.S."/>
            <person name="Young N.D."/>
            <person name="Ang C.-S.A."/>
            <person name="Fernando D.W.F."/>
            <person name="Lu H.L."/>
            <person name="Taylor S.T."/>
            <person name="Ehtesham M.E.M."/>
            <person name="Najaraj S.H.N."/>
            <person name="Harsha G.H.G."/>
            <person name="Madugundu A.M."/>
            <person name="Renuse S.R."/>
            <person name="Holt D.H."/>
            <person name="Pandey A.P."/>
            <person name="Papenfuss A.P."/>
            <person name="Gasser R.B.G."/>
            <person name="Fischer K.F."/>
        </authorList>
    </citation>
    <scope>NUCLEOTIDE SEQUENCE</scope>
    <source>
        <strain evidence="5">SSS_KF_BRIS2020</strain>
    </source>
</reference>
<dbReference type="Pfam" id="PF17218">
    <property type="entry name" value="CBX7_C"/>
    <property type="match status" value="1"/>
</dbReference>
<dbReference type="OrthoDB" id="8192126at2759"/>
<feature type="domain" description="Chromo" evidence="4">
    <location>
        <begin position="29"/>
        <end position="87"/>
    </location>
</feature>
<dbReference type="InterPro" id="IPR023780">
    <property type="entry name" value="Chromo_domain"/>
</dbReference>
<dbReference type="InterPro" id="IPR033773">
    <property type="entry name" value="CBX7_C"/>
</dbReference>
<feature type="region of interest" description="Disordered" evidence="3">
    <location>
        <begin position="148"/>
        <end position="216"/>
    </location>
</feature>
<dbReference type="PANTHER" id="PTHR46389">
    <property type="entry name" value="POLYCOMB GROUP PROTEIN PC"/>
    <property type="match status" value="1"/>
</dbReference>
<dbReference type="OMA" id="IPKPCNN"/>
<dbReference type="EnsemblMetazoa" id="SSS_4534s_mrna">
    <property type="protein sequence ID" value="KAF7491853.1"/>
    <property type="gene ID" value="SSS_4534"/>
</dbReference>
<dbReference type="EMBL" id="WVUK01000058">
    <property type="protein sequence ID" value="KAF7491853.1"/>
    <property type="molecule type" value="Genomic_DNA"/>
</dbReference>
<dbReference type="CDD" id="cd18627">
    <property type="entry name" value="CD_polycomb_like"/>
    <property type="match status" value="1"/>
</dbReference>
<dbReference type="GO" id="GO:0000785">
    <property type="term" value="C:chromatin"/>
    <property type="evidence" value="ECO:0007669"/>
    <property type="project" value="TreeGrafter"/>
</dbReference>
<evidence type="ECO:0000313" key="5">
    <source>
        <dbReference type="EMBL" id="KAF7491853.1"/>
    </source>
</evidence>
<proteinExistence type="predicted"/>
<gene>
    <name evidence="5" type="ORF">SSS_4534</name>
</gene>
<dbReference type="Proteomes" id="UP000070412">
    <property type="component" value="Unassembled WGS sequence"/>
</dbReference>
<evidence type="ECO:0000256" key="3">
    <source>
        <dbReference type="SAM" id="MobiDB-lite"/>
    </source>
</evidence>
<dbReference type="AlphaFoldDB" id="A0A834R8G4"/>
<reference evidence="6" key="3">
    <citation type="submission" date="2022-06" db="UniProtKB">
        <authorList>
            <consortium name="EnsemblMetazoa"/>
        </authorList>
    </citation>
    <scope>IDENTIFICATION</scope>
</reference>
<evidence type="ECO:0000256" key="1">
    <source>
        <dbReference type="ARBA" id="ARBA00004123"/>
    </source>
</evidence>
<feature type="compositionally biased region" description="Polar residues" evidence="3">
    <location>
        <begin position="197"/>
        <end position="209"/>
    </location>
</feature>
<evidence type="ECO:0000313" key="6">
    <source>
        <dbReference type="EnsemblMetazoa" id="KAF7491853.1"/>
    </source>
</evidence>
<dbReference type="InterPro" id="IPR000953">
    <property type="entry name" value="Chromo/chromo_shadow_dom"/>
</dbReference>
<keyword evidence="2" id="KW-0539">Nucleus</keyword>
<dbReference type="PROSITE" id="PS50013">
    <property type="entry name" value="CHROMO_2"/>
    <property type="match status" value="1"/>
</dbReference>
<dbReference type="GO" id="GO:0000122">
    <property type="term" value="P:negative regulation of transcription by RNA polymerase II"/>
    <property type="evidence" value="ECO:0007669"/>
    <property type="project" value="TreeGrafter"/>
</dbReference>
<feature type="compositionally biased region" description="Low complexity" evidence="3">
    <location>
        <begin position="93"/>
        <end position="114"/>
    </location>
</feature>
<dbReference type="SUPFAM" id="SSF54160">
    <property type="entry name" value="Chromo domain-like"/>
    <property type="match status" value="1"/>
</dbReference>
<dbReference type="InterPro" id="IPR052458">
    <property type="entry name" value="PcG_PRC1-like_component"/>
</dbReference>
<dbReference type="SMART" id="SM00298">
    <property type="entry name" value="CHROMO"/>
    <property type="match status" value="1"/>
</dbReference>
<feature type="compositionally biased region" description="Basic and acidic residues" evidence="3">
    <location>
        <begin position="180"/>
        <end position="196"/>
    </location>
</feature>
<evidence type="ECO:0000259" key="4">
    <source>
        <dbReference type="PROSITE" id="PS50013"/>
    </source>
</evidence>
<comment type="subcellular location">
    <subcellularLocation>
        <location evidence="1">Nucleus</location>
    </subcellularLocation>
</comment>
<sequence length="291" mass="33259">MENRSKINQKEISEIEALMELSSVGDRVFAAQCILKKRIKNHKTQYLVKWQGWAPKYNTWEPEENIIDVRLIEAFNDSQRNKSRSNKKRGCRSARSNSENSTSTTTAVNNSSKSRSNGKLPATPALTNRRKVLAERLARQKLKLKSSNRIEKNDINEDNVSENGDCKESNPKKKSSNDNQKNENEIKNEKKNDSKSQKSNFVKQPSPLSNDRKIEIEVPKSKNFSIGPPPEFWRKHNKIVDDIMVTDVTTNDSTITVRECRTPQGFFKERTEMKSIAVSTIDNSTETVPSK</sequence>
<dbReference type="PROSITE" id="PS00598">
    <property type="entry name" value="CHROMO_1"/>
    <property type="match status" value="1"/>
</dbReference>
<dbReference type="GO" id="GO:0003682">
    <property type="term" value="F:chromatin binding"/>
    <property type="evidence" value="ECO:0007669"/>
    <property type="project" value="TreeGrafter"/>
</dbReference>
<organism evidence="5">
    <name type="scientific">Sarcoptes scabiei</name>
    <name type="common">Itch mite</name>
    <name type="synonym">Acarus scabiei</name>
    <dbReference type="NCBI Taxonomy" id="52283"/>
    <lineage>
        <taxon>Eukaryota</taxon>
        <taxon>Metazoa</taxon>
        <taxon>Ecdysozoa</taxon>
        <taxon>Arthropoda</taxon>
        <taxon>Chelicerata</taxon>
        <taxon>Arachnida</taxon>
        <taxon>Acari</taxon>
        <taxon>Acariformes</taxon>
        <taxon>Sarcoptiformes</taxon>
        <taxon>Astigmata</taxon>
        <taxon>Psoroptidia</taxon>
        <taxon>Sarcoptoidea</taxon>
        <taxon>Sarcoptidae</taxon>
        <taxon>Sarcoptinae</taxon>
        <taxon>Sarcoptes</taxon>
    </lineage>
</organism>
<dbReference type="Pfam" id="PF00385">
    <property type="entry name" value="Chromo"/>
    <property type="match status" value="1"/>
</dbReference>
<evidence type="ECO:0000313" key="7">
    <source>
        <dbReference type="Proteomes" id="UP000070412"/>
    </source>
</evidence>
<dbReference type="GO" id="GO:0035102">
    <property type="term" value="C:PRC1 complex"/>
    <property type="evidence" value="ECO:0007669"/>
    <property type="project" value="TreeGrafter"/>
</dbReference>
<reference evidence="7" key="1">
    <citation type="journal article" date="2020" name="PLoS Negl. Trop. Dis.">
        <title>High-quality nuclear genome for Sarcoptes scabiei-A critical resource for a neglected parasite.</title>
        <authorList>
            <person name="Korhonen P.K."/>
            <person name="Gasser R.B."/>
            <person name="Ma G."/>
            <person name="Wang T."/>
            <person name="Stroehlein A.J."/>
            <person name="Young N.D."/>
            <person name="Ang C.S."/>
            <person name="Fernando D.D."/>
            <person name="Lu H.C."/>
            <person name="Taylor S."/>
            <person name="Reynolds S.L."/>
            <person name="Mofiz E."/>
            <person name="Najaraj S.H."/>
            <person name="Gowda H."/>
            <person name="Madugundu A."/>
            <person name="Renuse S."/>
            <person name="Holt D."/>
            <person name="Pandey A."/>
            <person name="Papenfuss A.T."/>
            <person name="Fischer K."/>
        </authorList>
    </citation>
    <scope>NUCLEOTIDE SEQUENCE [LARGE SCALE GENOMIC DNA]</scope>
</reference>
<evidence type="ECO:0000256" key="2">
    <source>
        <dbReference type="ARBA" id="ARBA00023242"/>
    </source>
</evidence>
<dbReference type="Gene3D" id="2.40.50.40">
    <property type="match status" value="1"/>
</dbReference>
<dbReference type="InterPro" id="IPR023779">
    <property type="entry name" value="Chromodomain_CS"/>
</dbReference>